<feature type="compositionally biased region" description="Polar residues" evidence="1">
    <location>
        <begin position="64"/>
        <end position="74"/>
    </location>
</feature>
<organism evidence="2">
    <name type="scientific">uncultured Caudovirales phage</name>
    <dbReference type="NCBI Taxonomy" id="2100421"/>
    <lineage>
        <taxon>Viruses</taxon>
        <taxon>Duplodnaviria</taxon>
        <taxon>Heunggongvirae</taxon>
        <taxon>Uroviricota</taxon>
        <taxon>Caudoviricetes</taxon>
        <taxon>Peduoviridae</taxon>
        <taxon>Maltschvirus</taxon>
        <taxon>Maltschvirus maltsch</taxon>
    </lineage>
</organism>
<name>A0A6J5MGS0_9CAUD</name>
<feature type="region of interest" description="Disordered" evidence="1">
    <location>
        <begin position="1"/>
        <end position="87"/>
    </location>
</feature>
<dbReference type="EMBL" id="LR796429">
    <property type="protein sequence ID" value="CAB4144320.1"/>
    <property type="molecule type" value="Genomic_DNA"/>
</dbReference>
<feature type="compositionally biased region" description="Basic residues" evidence="1">
    <location>
        <begin position="78"/>
        <end position="87"/>
    </location>
</feature>
<accession>A0A6J5MGS0</accession>
<reference evidence="2" key="1">
    <citation type="submission" date="2020-04" db="EMBL/GenBank/DDBJ databases">
        <authorList>
            <person name="Chiriac C."/>
            <person name="Salcher M."/>
            <person name="Ghai R."/>
            <person name="Kavagutti S V."/>
        </authorList>
    </citation>
    <scope>NUCLEOTIDE SEQUENCE</scope>
</reference>
<gene>
    <name evidence="2" type="ORF">UFOVP470_28</name>
</gene>
<evidence type="ECO:0000313" key="2">
    <source>
        <dbReference type="EMBL" id="CAB4144320.1"/>
    </source>
</evidence>
<evidence type="ECO:0000256" key="1">
    <source>
        <dbReference type="SAM" id="MobiDB-lite"/>
    </source>
</evidence>
<protein>
    <submittedName>
        <fullName evidence="2">HNHc domain containing protein</fullName>
    </submittedName>
</protein>
<sequence length="87" mass="9630">MAKQNLSAETLRKRAAYEASEEQKTNRAERNAARAAMMKKGVVRKGDGKDVGHVTPLDRGGSNDPKNWQVQSIPLNRGWKRGGKTQP</sequence>
<feature type="compositionally biased region" description="Basic and acidic residues" evidence="1">
    <location>
        <begin position="10"/>
        <end position="32"/>
    </location>
</feature>
<proteinExistence type="predicted"/>